<keyword evidence="2" id="KW-1185">Reference proteome</keyword>
<proteinExistence type="predicted"/>
<evidence type="ECO:0000313" key="1">
    <source>
        <dbReference type="EMBL" id="CAG8558998.1"/>
    </source>
</evidence>
<accession>A0ACA9LZS3</accession>
<comment type="caution">
    <text evidence="1">The sequence shown here is derived from an EMBL/GenBank/DDBJ whole genome shotgun (WGS) entry which is preliminary data.</text>
</comment>
<evidence type="ECO:0000313" key="2">
    <source>
        <dbReference type="Proteomes" id="UP000789525"/>
    </source>
</evidence>
<sequence length="755" mass="82410">MPGPISQLFYDGLPSRNQVQYPALAASEASTLQPLIPPPTPVPTEVSTPTELGEFASNVVYQMWYVKTTGSTLVGQVPPQSPLSGQVSNLSQTASSQFKNFCVQVLLQTQLSNTVVILSLKYVQRFVKSGRPVDFGEEGPEYRLFTIALMLANKFLDDNTFTNKTWSEVTSIPVKEINKMELAFLECMDFKMFVSGSDYSHWLDCLKEYTKTQQRLYVHQRQRSSDALKSESLITAQIQNQDSNNRLSRKSMQFNHESTSYFDSNITAPVMNQCMMPAIQLPSGMPQFSTPTNIGSTATGTVQSSVPARVQNSFGRSSPSPAFQAFHNSYFNSLRNSESVNGEVGPFHHPKRHSMPTMNLQNIIDQAPSQASQFKSLNNSLAYHSTAVKMETNHSNVNPTSFHNNTSRGDAINQFDNSDVYGSYGNTCVNGQRGEQPHVNFPIPVASGHDNINGGHNKPLTQLFNTSAKAFMTHYPNVNENATDALPGFLKHQQKATTEVQEHDHQLTNRRSMPQPIRSAYPPPLGYAGPTSHADEGFYSSAAIQSASVIHIQSPELHHSTPPLMYHQKDLGTRATQHKIGSVAPVNMSVSSNPPTPVDIPSNPMIQPSSFRSIIGSNHNNAHNSAHSQKSGQYYGSVQAQQGMNVVNMTNGIGGFVFPLFGLNNNNNNDSTAQTFSAKRFEEGTVNKNNGGVIGSIAPVMIAPPGLGVVGGFGAPTMTVQAPREHHPAVAPNRVVGPAISNGGYYRMFDGITIA</sequence>
<dbReference type="Proteomes" id="UP000789525">
    <property type="component" value="Unassembled WGS sequence"/>
</dbReference>
<gene>
    <name evidence="1" type="ORF">ACOLOM_LOCUS5152</name>
</gene>
<protein>
    <submittedName>
        <fullName evidence="1">9118_t:CDS:1</fullName>
    </submittedName>
</protein>
<name>A0ACA9LZS3_9GLOM</name>
<dbReference type="EMBL" id="CAJVPT010009187">
    <property type="protein sequence ID" value="CAG8558998.1"/>
    <property type="molecule type" value="Genomic_DNA"/>
</dbReference>
<organism evidence="1 2">
    <name type="scientific">Acaulospora colombiana</name>
    <dbReference type="NCBI Taxonomy" id="27376"/>
    <lineage>
        <taxon>Eukaryota</taxon>
        <taxon>Fungi</taxon>
        <taxon>Fungi incertae sedis</taxon>
        <taxon>Mucoromycota</taxon>
        <taxon>Glomeromycotina</taxon>
        <taxon>Glomeromycetes</taxon>
        <taxon>Diversisporales</taxon>
        <taxon>Acaulosporaceae</taxon>
        <taxon>Acaulospora</taxon>
    </lineage>
</organism>
<reference evidence="1" key="1">
    <citation type="submission" date="2021-06" db="EMBL/GenBank/DDBJ databases">
        <authorList>
            <person name="Kallberg Y."/>
            <person name="Tangrot J."/>
            <person name="Rosling A."/>
        </authorList>
    </citation>
    <scope>NUCLEOTIDE SEQUENCE</scope>
    <source>
        <strain evidence="1">CL356</strain>
    </source>
</reference>